<keyword evidence="4" id="KW-1185">Reference proteome</keyword>
<evidence type="ECO:0000259" key="2">
    <source>
        <dbReference type="Pfam" id="PF10988"/>
    </source>
</evidence>
<dbReference type="EMBL" id="JAPAAF010000004">
    <property type="protein sequence ID" value="MCW0482027.1"/>
    <property type="molecule type" value="Genomic_DNA"/>
</dbReference>
<keyword evidence="1" id="KW-0732">Signal</keyword>
<evidence type="ECO:0000256" key="1">
    <source>
        <dbReference type="SAM" id="SignalP"/>
    </source>
</evidence>
<dbReference type="PANTHER" id="PTHR39200">
    <property type="entry name" value="HYPOTHETICAL EXPORTED PROTEIN"/>
    <property type="match status" value="1"/>
</dbReference>
<dbReference type="AlphaFoldDB" id="A0AA42C947"/>
<dbReference type="InterPro" id="IPR021255">
    <property type="entry name" value="DUF2807"/>
</dbReference>
<dbReference type="PANTHER" id="PTHR39200:SF1">
    <property type="entry name" value="AUTO-TRANSPORTER ADHESIN HEAD GIN DOMAIN-CONTAINING PROTEIN-RELATED"/>
    <property type="match status" value="1"/>
</dbReference>
<protein>
    <submittedName>
        <fullName evidence="3">DUF2807 domain-containing protein</fullName>
    </submittedName>
</protein>
<proteinExistence type="predicted"/>
<evidence type="ECO:0000313" key="4">
    <source>
        <dbReference type="Proteomes" id="UP001163821"/>
    </source>
</evidence>
<name>A0AA42C947_9BACT</name>
<dbReference type="RefSeq" id="WP_282590632.1">
    <property type="nucleotide sequence ID" value="NZ_JAPAAF010000004.1"/>
</dbReference>
<feature type="signal peptide" evidence="1">
    <location>
        <begin position="1"/>
        <end position="25"/>
    </location>
</feature>
<sequence>MKSILIKLSALLLFGLVVLLQSSCASRTTGTETERNYEIGSFSQLYLKGNFRIVLEQAKQPGLRIQANEEAFDHLVVDLDPFSNQLRITREKIDFQRPVLYIRFVALENIHIEGGVKLETKGYVDLNEFHLRVDGGATLRMQVKADYIGVSGSGGVNFVFEGVTDHFQALISGVGYLDAGNLQASHADIEIEGGGFALVNASNTLKATVEGVGKIRYKGHPQVDKRVEGLGSITSE</sequence>
<reference evidence="3" key="1">
    <citation type="submission" date="2022-10" db="EMBL/GenBank/DDBJ databases">
        <title>Gaoshiqiia sediminis gen. nov., sp. nov., isolated from coastal sediment.</title>
        <authorList>
            <person name="Yu W.X."/>
            <person name="Mu D.S."/>
            <person name="Du J.Z."/>
            <person name="Liang Y.Q."/>
        </authorList>
    </citation>
    <scope>NUCLEOTIDE SEQUENCE</scope>
    <source>
        <strain evidence="3">A06</strain>
    </source>
</reference>
<comment type="caution">
    <text evidence="3">The sequence shown here is derived from an EMBL/GenBank/DDBJ whole genome shotgun (WGS) entry which is preliminary data.</text>
</comment>
<dbReference type="Gene3D" id="2.160.20.120">
    <property type="match status" value="1"/>
</dbReference>
<feature type="domain" description="Putative auto-transporter adhesin head GIN" evidence="2">
    <location>
        <begin position="42"/>
        <end position="221"/>
    </location>
</feature>
<accession>A0AA42C947</accession>
<evidence type="ECO:0000313" key="3">
    <source>
        <dbReference type="EMBL" id="MCW0482027.1"/>
    </source>
</evidence>
<dbReference type="Pfam" id="PF10988">
    <property type="entry name" value="DUF2807"/>
    <property type="match status" value="1"/>
</dbReference>
<gene>
    <name evidence="3" type="ORF">N2K84_04735</name>
</gene>
<dbReference type="Proteomes" id="UP001163821">
    <property type="component" value="Unassembled WGS sequence"/>
</dbReference>
<organism evidence="3 4">
    <name type="scientific">Gaoshiqia sediminis</name>
    <dbReference type="NCBI Taxonomy" id="2986998"/>
    <lineage>
        <taxon>Bacteria</taxon>
        <taxon>Pseudomonadati</taxon>
        <taxon>Bacteroidota</taxon>
        <taxon>Bacteroidia</taxon>
        <taxon>Marinilabiliales</taxon>
        <taxon>Prolixibacteraceae</taxon>
        <taxon>Gaoshiqia</taxon>
    </lineage>
</organism>
<feature type="chain" id="PRO_5041216340" evidence="1">
    <location>
        <begin position="26"/>
        <end position="236"/>
    </location>
</feature>